<dbReference type="AlphaFoldDB" id="A0A150JPC9"/>
<dbReference type="Gene3D" id="3.10.580.10">
    <property type="entry name" value="CBS-domain"/>
    <property type="match status" value="1"/>
</dbReference>
<dbReference type="SMART" id="SM00116">
    <property type="entry name" value="CBS"/>
    <property type="match status" value="2"/>
</dbReference>
<dbReference type="InterPro" id="IPR000644">
    <property type="entry name" value="CBS_dom"/>
</dbReference>
<protein>
    <submittedName>
        <fullName evidence="2">CBS domain protein</fullName>
    </submittedName>
</protein>
<dbReference type="InterPro" id="IPR046342">
    <property type="entry name" value="CBS_dom_sf"/>
</dbReference>
<reference evidence="3" key="1">
    <citation type="submission" date="2016-01" db="EMBL/GenBank/DDBJ databases">
        <authorList>
            <person name="Mitreva M."/>
            <person name="Pepin K.H."/>
            <person name="Mihindukulasuriya K.A."/>
            <person name="Fulton R."/>
            <person name="Fronick C."/>
            <person name="O'Laughlin M."/>
            <person name="Miner T."/>
            <person name="Herter B."/>
            <person name="Rosa B.A."/>
            <person name="Cordes M."/>
            <person name="Tomlinson C."/>
            <person name="Wollam A."/>
            <person name="Palsikar V.B."/>
            <person name="Mardis E.R."/>
            <person name="Wilson R.K."/>
        </authorList>
    </citation>
    <scope>NUCLEOTIDE SEQUENCE [LARGE SCALE GENOMIC DNA]</scope>
    <source>
        <strain evidence="3">GED7749B</strain>
    </source>
</reference>
<evidence type="ECO:0000313" key="3">
    <source>
        <dbReference type="Proteomes" id="UP000070376"/>
    </source>
</evidence>
<dbReference type="SUPFAM" id="SSF54631">
    <property type="entry name" value="CBS-domain pair"/>
    <property type="match status" value="1"/>
</dbReference>
<keyword evidence="1" id="KW-0129">CBS domain</keyword>
<proteinExistence type="predicted"/>
<dbReference type="InterPro" id="IPR051257">
    <property type="entry name" value="Diverse_CBS-Domain"/>
</dbReference>
<name>A0A150JPC9_HEYCO</name>
<dbReference type="CDD" id="cd04586">
    <property type="entry name" value="CBS_pair_BON_assoc"/>
    <property type="match status" value="1"/>
</dbReference>
<dbReference type="Pfam" id="PF00571">
    <property type="entry name" value="CBS"/>
    <property type="match status" value="2"/>
</dbReference>
<comment type="caution">
    <text evidence="2">The sequence shown here is derived from an EMBL/GenBank/DDBJ whole genome shotgun (WGS) entry which is preliminary data.</text>
</comment>
<dbReference type="EMBL" id="LRPN01000211">
    <property type="protein sequence ID" value="KWZ76129.1"/>
    <property type="molecule type" value="Genomic_DNA"/>
</dbReference>
<dbReference type="PROSITE" id="PS51371">
    <property type="entry name" value="CBS"/>
    <property type="match status" value="2"/>
</dbReference>
<organism evidence="2 3">
    <name type="scientific">Heyndrickxia coagulans</name>
    <name type="common">Weizmannia coagulans</name>
    <dbReference type="NCBI Taxonomy" id="1398"/>
    <lineage>
        <taxon>Bacteria</taxon>
        <taxon>Bacillati</taxon>
        <taxon>Bacillota</taxon>
        <taxon>Bacilli</taxon>
        <taxon>Bacillales</taxon>
        <taxon>Bacillaceae</taxon>
        <taxon>Heyndrickxia</taxon>
    </lineage>
</organism>
<dbReference type="PANTHER" id="PTHR43080">
    <property type="entry name" value="CBS DOMAIN-CONTAINING PROTEIN CBSX3, MITOCHONDRIAL"/>
    <property type="match status" value="1"/>
</dbReference>
<accession>A0A150JPC9</accession>
<dbReference type="PANTHER" id="PTHR43080:SF2">
    <property type="entry name" value="CBS DOMAIN-CONTAINING PROTEIN"/>
    <property type="match status" value="1"/>
</dbReference>
<gene>
    <name evidence="2" type="ORF">HMPREF3213_03882</name>
</gene>
<dbReference type="Proteomes" id="UP000070376">
    <property type="component" value="Unassembled WGS sequence"/>
</dbReference>
<dbReference type="PATRIC" id="fig|1398.22.peg.3889"/>
<evidence type="ECO:0000256" key="1">
    <source>
        <dbReference type="ARBA" id="ARBA00023122"/>
    </source>
</evidence>
<evidence type="ECO:0000313" key="2">
    <source>
        <dbReference type="EMBL" id="KWZ76129.1"/>
    </source>
</evidence>
<sequence length="162" mass="18685">MDGYKGVRKLEVKDFMIRDVITVKKETTIRELLKVLAHHRIGGVPVVDAEGKLLGMISDGDVIRFLQPKARTVYDFYITIVVNEQEDFNEKLVHSLDFPVEKIMKRRELYTVRPEDDFENALRILAKHHFKKLPVVNQAGRVVGVISRGDIMRQITDKLLNS</sequence>